<dbReference type="AlphaFoldDB" id="A0A3N4VS27"/>
<dbReference type="InterPro" id="IPR013368">
    <property type="entry name" value="YecD_YerC"/>
</dbReference>
<evidence type="ECO:0000313" key="2">
    <source>
        <dbReference type="Proteomes" id="UP000269708"/>
    </source>
</evidence>
<gene>
    <name evidence="1" type="ORF">EDC50_1214</name>
</gene>
<dbReference type="OrthoDB" id="2621539at2"/>
<dbReference type="GO" id="GO:0043565">
    <property type="term" value="F:sequence-specific DNA binding"/>
    <property type="evidence" value="ECO:0007669"/>
    <property type="project" value="InterPro"/>
</dbReference>
<protein>
    <submittedName>
        <fullName evidence="1">Trp operon repressor family</fullName>
    </submittedName>
</protein>
<dbReference type="InterPro" id="IPR000831">
    <property type="entry name" value="Trp_repress"/>
</dbReference>
<dbReference type="GO" id="GO:0003700">
    <property type="term" value="F:DNA-binding transcription factor activity"/>
    <property type="evidence" value="ECO:0007669"/>
    <property type="project" value="InterPro"/>
</dbReference>
<dbReference type="Proteomes" id="UP000269708">
    <property type="component" value="Unassembled WGS sequence"/>
</dbReference>
<dbReference type="PANTHER" id="PTHR40080:SF1">
    <property type="entry name" value="TRPR-LIKE PROTEIN YERC_YECD"/>
    <property type="match status" value="1"/>
</dbReference>
<comment type="caution">
    <text evidence="1">The sequence shown here is derived from an EMBL/GenBank/DDBJ whole genome shotgun (WGS) entry which is preliminary data.</text>
</comment>
<dbReference type="EMBL" id="RKQN01000001">
    <property type="protein sequence ID" value="RPE82011.1"/>
    <property type="molecule type" value="Genomic_DNA"/>
</dbReference>
<reference evidence="1 2" key="1">
    <citation type="submission" date="2018-11" db="EMBL/GenBank/DDBJ databases">
        <title>Genomic Encyclopedia of Type Strains, Phase IV (KMG-IV): sequencing the most valuable type-strain genomes for metagenomic binning, comparative biology and taxonomic classification.</title>
        <authorList>
            <person name="Goeker M."/>
        </authorList>
    </citation>
    <scope>NUCLEOTIDE SEQUENCE [LARGE SCALE GENOMIC DNA]</scope>
    <source>
        <strain evidence="1 2">DSM 25623</strain>
    </source>
</reference>
<proteinExistence type="predicted"/>
<dbReference type="NCBIfam" id="TIGR02531">
    <property type="entry name" value="yecD_yerC"/>
    <property type="match status" value="1"/>
</dbReference>
<sequence length="117" mass="12744">MKRRPRPPKDVSAEAMDALAQALLTLRTPEEVRAFLEDLCTPAELEAMTDRWRVVPLLRQGVPYREIHDRTQVSVTTIGRVARTLERGAGGYATACGRLAASPASAAAPAAPREPRP</sequence>
<dbReference type="RefSeq" id="WP_123769513.1">
    <property type="nucleotide sequence ID" value="NZ_RKQN01000001.1"/>
</dbReference>
<accession>A0A3N4VS27</accession>
<dbReference type="SUPFAM" id="SSF48295">
    <property type="entry name" value="TrpR-like"/>
    <property type="match status" value="1"/>
</dbReference>
<dbReference type="InterPro" id="IPR010921">
    <property type="entry name" value="Trp_repressor/repl_initiator"/>
</dbReference>
<organism evidence="1 2">
    <name type="scientific">Vulcaniibacterium tengchongense</name>
    <dbReference type="NCBI Taxonomy" id="1273429"/>
    <lineage>
        <taxon>Bacteria</taxon>
        <taxon>Pseudomonadati</taxon>
        <taxon>Pseudomonadota</taxon>
        <taxon>Gammaproteobacteria</taxon>
        <taxon>Lysobacterales</taxon>
        <taxon>Lysobacteraceae</taxon>
        <taxon>Vulcaniibacterium</taxon>
    </lineage>
</organism>
<dbReference type="PANTHER" id="PTHR40080">
    <property type="entry name" value="LMO1763 PROTEIN"/>
    <property type="match status" value="1"/>
</dbReference>
<name>A0A3N4VS27_9GAMM</name>
<dbReference type="Pfam" id="PF01371">
    <property type="entry name" value="Trp_repressor"/>
    <property type="match status" value="1"/>
</dbReference>
<dbReference type="InterPro" id="IPR038116">
    <property type="entry name" value="TrpR-like_sf"/>
</dbReference>
<keyword evidence="2" id="KW-1185">Reference proteome</keyword>
<dbReference type="Gene3D" id="1.10.1270.10">
    <property type="entry name" value="TrpR-like"/>
    <property type="match status" value="1"/>
</dbReference>
<evidence type="ECO:0000313" key="1">
    <source>
        <dbReference type="EMBL" id="RPE82011.1"/>
    </source>
</evidence>